<dbReference type="PROSITE" id="PS51450">
    <property type="entry name" value="LRR"/>
    <property type="match status" value="3"/>
</dbReference>
<evidence type="ECO:0000313" key="4">
    <source>
        <dbReference type="EMBL" id="KAK1323155.1"/>
    </source>
</evidence>
<dbReference type="SMART" id="SM00365">
    <property type="entry name" value="LRR_SD22"/>
    <property type="match status" value="4"/>
</dbReference>
<feature type="region of interest" description="Disordered" evidence="3">
    <location>
        <begin position="274"/>
        <end position="306"/>
    </location>
</feature>
<organism evidence="4 5">
    <name type="scientific">Acorus calamus</name>
    <name type="common">Sweet flag</name>
    <dbReference type="NCBI Taxonomy" id="4465"/>
    <lineage>
        <taxon>Eukaryota</taxon>
        <taxon>Viridiplantae</taxon>
        <taxon>Streptophyta</taxon>
        <taxon>Embryophyta</taxon>
        <taxon>Tracheophyta</taxon>
        <taxon>Spermatophyta</taxon>
        <taxon>Magnoliopsida</taxon>
        <taxon>Liliopsida</taxon>
        <taxon>Acoraceae</taxon>
        <taxon>Acorus</taxon>
    </lineage>
</organism>
<dbReference type="InterPro" id="IPR032675">
    <property type="entry name" value="LRR_dom_sf"/>
</dbReference>
<dbReference type="InterPro" id="IPR050836">
    <property type="entry name" value="SDS22/Internalin_LRR"/>
</dbReference>
<keyword evidence="1" id="KW-0433">Leucine-rich repeat</keyword>
<feature type="region of interest" description="Disordered" evidence="3">
    <location>
        <begin position="323"/>
        <end position="384"/>
    </location>
</feature>
<accession>A0AAV9FB76</accession>
<reference evidence="4" key="2">
    <citation type="submission" date="2023-06" db="EMBL/GenBank/DDBJ databases">
        <authorList>
            <person name="Ma L."/>
            <person name="Liu K.-W."/>
            <person name="Li Z."/>
            <person name="Hsiao Y.-Y."/>
            <person name="Qi Y."/>
            <person name="Fu T."/>
            <person name="Tang G."/>
            <person name="Zhang D."/>
            <person name="Sun W.-H."/>
            <person name="Liu D.-K."/>
            <person name="Li Y."/>
            <person name="Chen G.-Z."/>
            <person name="Liu X.-D."/>
            <person name="Liao X.-Y."/>
            <person name="Jiang Y.-T."/>
            <person name="Yu X."/>
            <person name="Hao Y."/>
            <person name="Huang J."/>
            <person name="Zhao X.-W."/>
            <person name="Ke S."/>
            <person name="Chen Y.-Y."/>
            <person name="Wu W.-L."/>
            <person name="Hsu J.-L."/>
            <person name="Lin Y.-F."/>
            <person name="Huang M.-D."/>
            <person name="Li C.-Y."/>
            <person name="Huang L."/>
            <person name="Wang Z.-W."/>
            <person name="Zhao X."/>
            <person name="Zhong W.-Y."/>
            <person name="Peng D.-H."/>
            <person name="Ahmad S."/>
            <person name="Lan S."/>
            <person name="Zhang J.-S."/>
            <person name="Tsai W.-C."/>
            <person name="Van De Peer Y."/>
            <person name="Liu Z.-J."/>
        </authorList>
    </citation>
    <scope>NUCLEOTIDE SEQUENCE</scope>
    <source>
        <strain evidence="4">CP</strain>
        <tissue evidence="4">Leaves</tissue>
    </source>
</reference>
<dbReference type="InterPro" id="IPR001611">
    <property type="entry name" value="Leu-rich_rpt"/>
</dbReference>
<dbReference type="Proteomes" id="UP001180020">
    <property type="component" value="Unassembled WGS sequence"/>
</dbReference>
<evidence type="ECO:0000256" key="1">
    <source>
        <dbReference type="ARBA" id="ARBA00022614"/>
    </source>
</evidence>
<keyword evidence="2" id="KW-0677">Repeat</keyword>
<dbReference type="Pfam" id="PF12799">
    <property type="entry name" value="LRR_4"/>
    <property type="match status" value="1"/>
</dbReference>
<dbReference type="EMBL" id="JAUJYO010000002">
    <property type="protein sequence ID" value="KAK1323155.1"/>
    <property type="molecule type" value="Genomic_DNA"/>
</dbReference>
<dbReference type="PANTHER" id="PTHR46652">
    <property type="entry name" value="LEUCINE-RICH REPEAT AND IQ DOMAIN-CONTAINING PROTEIN 1-RELATED"/>
    <property type="match status" value="1"/>
</dbReference>
<keyword evidence="5" id="KW-1185">Reference proteome</keyword>
<protein>
    <submittedName>
        <fullName evidence="4">Uncharacterized protein</fullName>
    </submittedName>
</protein>
<feature type="region of interest" description="Disordered" evidence="3">
    <location>
        <begin position="1"/>
        <end position="20"/>
    </location>
</feature>
<proteinExistence type="predicted"/>
<comment type="caution">
    <text evidence="4">The sequence shown here is derived from an EMBL/GenBank/DDBJ whole genome shotgun (WGS) entry which is preliminary data.</text>
</comment>
<sequence length="384" mass="42661">MTRLSPDQVVRDQEDRQDPSSVISANLSHRALSDVSCLGGFANLERVDLSFNSLSDLEGLRSCMNLKWLSVVQNKLESLRGIEGLPKLTVLNAGRNKIKSMEEVKHVTSLGALILNGKFHVQFYNEISSICQLDKLEYLNTLVLSRNPIHDIGVSLAKAKSLTKEVRLSHNEITSLPVELSQNTKLRNLDLGNNLISRFSELKVVSSLQSLKNLNLFGNPIAQNDKLAKEVKKLLPKLKVFNSRSIDLIDHSDARIMHEKSKIDRSDTHIMHEKNEKLTKVSAESQVEETKPKKRKADKKNPKFDKIDDADAPFMDIVLSESARDNAMEGEGAKPLGVSSDANSKEAKKKHKARKNKIEGGAVFQFISTTDSDIGTGGPSAWDD</sequence>
<evidence type="ECO:0000256" key="2">
    <source>
        <dbReference type="ARBA" id="ARBA00022737"/>
    </source>
</evidence>
<feature type="compositionally biased region" description="Basic and acidic residues" evidence="3">
    <location>
        <begin position="9"/>
        <end position="18"/>
    </location>
</feature>
<name>A0AAV9FB76_ACOCL</name>
<evidence type="ECO:0000313" key="5">
    <source>
        <dbReference type="Proteomes" id="UP001180020"/>
    </source>
</evidence>
<dbReference type="SUPFAM" id="SSF52058">
    <property type="entry name" value="L domain-like"/>
    <property type="match status" value="1"/>
</dbReference>
<dbReference type="AlphaFoldDB" id="A0AAV9FB76"/>
<evidence type="ECO:0000256" key="3">
    <source>
        <dbReference type="SAM" id="MobiDB-lite"/>
    </source>
</evidence>
<reference evidence="4" key="1">
    <citation type="journal article" date="2023" name="Nat. Commun.">
        <title>Diploid and tetraploid genomes of Acorus and the evolution of monocots.</title>
        <authorList>
            <person name="Ma L."/>
            <person name="Liu K.W."/>
            <person name="Li Z."/>
            <person name="Hsiao Y.Y."/>
            <person name="Qi Y."/>
            <person name="Fu T."/>
            <person name="Tang G.D."/>
            <person name="Zhang D."/>
            <person name="Sun W.H."/>
            <person name="Liu D.K."/>
            <person name="Li Y."/>
            <person name="Chen G.Z."/>
            <person name="Liu X.D."/>
            <person name="Liao X.Y."/>
            <person name="Jiang Y.T."/>
            <person name="Yu X."/>
            <person name="Hao Y."/>
            <person name="Huang J."/>
            <person name="Zhao X.W."/>
            <person name="Ke S."/>
            <person name="Chen Y.Y."/>
            <person name="Wu W.L."/>
            <person name="Hsu J.L."/>
            <person name="Lin Y.F."/>
            <person name="Huang M.D."/>
            <person name="Li C.Y."/>
            <person name="Huang L."/>
            <person name="Wang Z.W."/>
            <person name="Zhao X."/>
            <person name="Zhong W.Y."/>
            <person name="Peng D.H."/>
            <person name="Ahmad S."/>
            <person name="Lan S."/>
            <person name="Zhang J.S."/>
            <person name="Tsai W.C."/>
            <person name="Van de Peer Y."/>
            <person name="Liu Z.J."/>
        </authorList>
    </citation>
    <scope>NUCLEOTIDE SEQUENCE</scope>
    <source>
        <strain evidence="4">CP</strain>
    </source>
</reference>
<gene>
    <name evidence="4" type="ORF">QJS10_CPA02g01030</name>
</gene>
<dbReference type="Gene3D" id="3.80.10.10">
    <property type="entry name" value="Ribonuclease Inhibitor"/>
    <property type="match status" value="2"/>
</dbReference>
<dbReference type="PANTHER" id="PTHR46652:SF7">
    <property type="entry name" value="LEUCINE-RICH REPEAT AND IQ DOMAIN-CONTAINING PROTEIN 1"/>
    <property type="match status" value="1"/>
</dbReference>
<dbReference type="InterPro" id="IPR025875">
    <property type="entry name" value="Leu-rich_rpt_4"/>
</dbReference>